<dbReference type="Pfam" id="PF09335">
    <property type="entry name" value="VTT_dom"/>
    <property type="match status" value="1"/>
</dbReference>
<dbReference type="RefSeq" id="WP_041847725.1">
    <property type="nucleotide sequence ID" value="NZ_CP159977.1"/>
</dbReference>
<comment type="caution">
    <text evidence="8">The sequence shown here is derived from an EMBL/GenBank/DDBJ whole genome shotgun (WGS) entry which is preliminary data.</text>
</comment>
<gene>
    <name evidence="8" type="ORF">NST17_06250</name>
</gene>
<keyword evidence="5 6" id="KW-0472">Membrane</keyword>
<feature type="transmembrane region" description="Helical" evidence="6">
    <location>
        <begin position="55"/>
        <end position="75"/>
    </location>
</feature>
<dbReference type="EMBL" id="JBBYAK010000001">
    <property type="protein sequence ID" value="MEL3956796.1"/>
    <property type="molecule type" value="Genomic_DNA"/>
</dbReference>
<organism evidence="8 9">
    <name type="scientific">Caldifermentibacillus hisashii</name>
    <dbReference type="NCBI Taxonomy" id="996558"/>
    <lineage>
        <taxon>Bacteria</taxon>
        <taxon>Bacillati</taxon>
        <taxon>Bacillota</taxon>
        <taxon>Bacilli</taxon>
        <taxon>Bacillales</taxon>
        <taxon>Bacillaceae</taxon>
        <taxon>Caldifermentibacillus</taxon>
    </lineage>
</organism>
<keyword evidence="9" id="KW-1185">Reference proteome</keyword>
<comment type="subcellular location">
    <subcellularLocation>
        <location evidence="1 6">Cell membrane</location>
        <topology evidence="1 6">Multi-pass membrane protein</topology>
    </subcellularLocation>
</comment>
<name>A0ABU9JVC0_9BACI</name>
<feature type="transmembrane region" description="Helical" evidence="6">
    <location>
        <begin position="20"/>
        <end position="43"/>
    </location>
</feature>
<dbReference type="InterPro" id="IPR015414">
    <property type="entry name" value="TMEM64"/>
</dbReference>
<keyword evidence="4 6" id="KW-1133">Transmembrane helix</keyword>
<comment type="similarity">
    <text evidence="6">Belongs to the TVP38/TMEM64 family.</text>
</comment>
<evidence type="ECO:0000256" key="3">
    <source>
        <dbReference type="ARBA" id="ARBA00022692"/>
    </source>
</evidence>
<evidence type="ECO:0000313" key="9">
    <source>
        <dbReference type="Proteomes" id="UP001459714"/>
    </source>
</evidence>
<keyword evidence="2 6" id="KW-1003">Cell membrane</keyword>
<feature type="domain" description="VTT" evidence="7">
    <location>
        <begin position="39"/>
        <end position="156"/>
    </location>
</feature>
<protein>
    <recommendedName>
        <fullName evidence="6">TVP38/TMEM64 family membrane protein</fullName>
    </recommendedName>
</protein>
<evidence type="ECO:0000313" key="8">
    <source>
        <dbReference type="EMBL" id="MEL3956796.1"/>
    </source>
</evidence>
<dbReference type="Proteomes" id="UP001459714">
    <property type="component" value="Unassembled WGS sequence"/>
</dbReference>
<evidence type="ECO:0000256" key="4">
    <source>
        <dbReference type="ARBA" id="ARBA00022989"/>
    </source>
</evidence>
<evidence type="ECO:0000256" key="5">
    <source>
        <dbReference type="ARBA" id="ARBA00023136"/>
    </source>
</evidence>
<reference evidence="8 9" key="1">
    <citation type="submission" date="2024-03" db="EMBL/GenBank/DDBJ databases">
        <title>Bacilli Hybrid Assemblies.</title>
        <authorList>
            <person name="Kovac J."/>
        </authorList>
    </citation>
    <scope>NUCLEOTIDE SEQUENCE [LARGE SCALE GENOMIC DNA]</scope>
    <source>
        <strain evidence="8 9">FSL M8-0022</strain>
    </source>
</reference>
<keyword evidence="3 6" id="KW-0812">Transmembrane</keyword>
<dbReference type="PANTHER" id="PTHR12677">
    <property type="entry name" value="GOLGI APPARATUS MEMBRANE PROTEIN TVP38-RELATED"/>
    <property type="match status" value="1"/>
</dbReference>
<evidence type="ECO:0000256" key="6">
    <source>
        <dbReference type="RuleBase" id="RU366058"/>
    </source>
</evidence>
<evidence type="ECO:0000256" key="1">
    <source>
        <dbReference type="ARBA" id="ARBA00004651"/>
    </source>
</evidence>
<feature type="transmembrane region" description="Helical" evidence="6">
    <location>
        <begin position="105"/>
        <end position="126"/>
    </location>
</feature>
<accession>A0ABU9JVC0</accession>
<evidence type="ECO:0000256" key="2">
    <source>
        <dbReference type="ARBA" id="ARBA00022475"/>
    </source>
</evidence>
<dbReference type="InterPro" id="IPR032816">
    <property type="entry name" value="VTT_dom"/>
</dbReference>
<feature type="transmembrane region" description="Helical" evidence="6">
    <location>
        <begin position="133"/>
        <end position="154"/>
    </location>
</feature>
<proteinExistence type="inferred from homology"/>
<sequence length="211" mass="23838">MDFSNMQENLMELIQDYRSFGPIPGLVLPLIEAFLPFLPLFVFVTANASAFGLGWGFLFSWIGACTGALIVFSIVRKYGQKRFLAFLKNHKQVKRLVDWVDRHGFGPLFLLMCFPFTPSAVVNIVAGLSRISIYQYGVAVLAGKMVMIFSISYIGHDIPSLIHNPKKTIILGIVIVILWYIGKRIEAHLDKKIESDRISNLKSREKGEQDE</sequence>
<dbReference type="PANTHER" id="PTHR12677:SF55">
    <property type="entry name" value="UNDECAPRENYL PHOSPHATE TRANSPORTER SAOUHSC_00901-RELATED"/>
    <property type="match status" value="1"/>
</dbReference>
<evidence type="ECO:0000259" key="7">
    <source>
        <dbReference type="Pfam" id="PF09335"/>
    </source>
</evidence>
<feature type="transmembrane region" description="Helical" evidence="6">
    <location>
        <begin position="166"/>
        <end position="182"/>
    </location>
</feature>